<dbReference type="AlphaFoldDB" id="A0A0C1GLH0"/>
<dbReference type="Proteomes" id="UP000031390">
    <property type="component" value="Unassembled WGS sequence"/>
</dbReference>
<organism evidence="1 2">
    <name type="scientific">Morococcus cerebrosus</name>
    <dbReference type="NCBI Taxonomy" id="1056807"/>
    <lineage>
        <taxon>Bacteria</taxon>
        <taxon>Pseudomonadati</taxon>
        <taxon>Pseudomonadota</taxon>
        <taxon>Betaproteobacteria</taxon>
        <taxon>Neisseriales</taxon>
        <taxon>Neisseriaceae</taxon>
        <taxon>Morococcus</taxon>
    </lineage>
</organism>
<protein>
    <submittedName>
        <fullName evidence="1">Uncharacterized protein</fullName>
    </submittedName>
</protein>
<evidence type="ECO:0000313" key="2">
    <source>
        <dbReference type="Proteomes" id="UP000031390"/>
    </source>
</evidence>
<proteinExistence type="predicted"/>
<evidence type="ECO:0000313" key="1">
    <source>
        <dbReference type="EMBL" id="KIC06336.1"/>
    </source>
</evidence>
<accession>A0A0C1GLH0</accession>
<comment type="caution">
    <text evidence="1">The sequence shown here is derived from an EMBL/GenBank/DDBJ whole genome shotgun (WGS) entry which is preliminary data.</text>
</comment>
<reference evidence="1 2" key="1">
    <citation type="submission" date="2014-12" db="EMBL/GenBank/DDBJ databases">
        <title>Genome sequence of Morococcus cerebrosus.</title>
        <authorList>
            <person name="Shin S.-K."/>
            <person name="Yi H."/>
        </authorList>
    </citation>
    <scope>NUCLEOTIDE SEQUENCE [LARGE SCALE GENOMIC DNA]</scope>
    <source>
        <strain evidence="1 2">CIP 81.93</strain>
    </source>
</reference>
<name>A0A0C1GLH0_9NEIS</name>
<sequence length="61" mass="6905">MAGQVLDMVSFVLGQLCVAHGNLSCRKGRMLPHTGLFLLWKVALQMRIRRPLNIQRSSENL</sequence>
<gene>
    <name evidence="1" type="ORF">MCC93_21930</name>
</gene>
<dbReference type="EMBL" id="JUFZ01000106">
    <property type="protein sequence ID" value="KIC06336.1"/>
    <property type="molecule type" value="Genomic_DNA"/>
</dbReference>